<evidence type="ECO:0000256" key="3">
    <source>
        <dbReference type="ARBA" id="ARBA00029596"/>
    </source>
</evidence>
<dbReference type="SUPFAM" id="SSF89562">
    <property type="entry name" value="RraA-like"/>
    <property type="match status" value="1"/>
</dbReference>
<evidence type="ECO:0000313" key="6">
    <source>
        <dbReference type="Proteomes" id="UP001379533"/>
    </source>
</evidence>
<dbReference type="EMBL" id="CP089982">
    <property type="protein sequence ID" value="WXA91302.1"/>
    <property type="molecule type" value="Genomic_DNA"/>
</dbReference>
<reference evidence="5 6" key="1">
    <citation type="submission" date="2021-12" db="EMBL/GenBank/DDBJ databases">
        <title>Discovery of the Pendulisporaceae a myxobacterial family with distinct sporulation behavior and unique specialized metabolism.</title>
        <authorList>
            <person name="Garcia R."/>
            <person name="Popoff A."/>
            <person name="Bader C.D."/>
            <person name="Loehr J."/>
            <person name="Walesch S."/>
            <person name="Walt C."/>
            <person name="Boldt J."/>
            <person name="Bunk B."/>
            <person name="Haeckl F.J.F.P.J."/>
            <person name="Gunesch A.P."/>
            <person name="Birkelbach J."/>
            <person name="Nuebel U."/>
            <person name="Pietschmann T."/>
            <person name="Bach T."/>
            <person name="Mueller R."/>
        </authorList>
    </citation>
    <scope>NUCLEOTIDE SEQUENCE [LARGE SCALE GENOMIC DNA]</scope>
    <source>
        <strain evidence="5 6">MSr12523</strain>
    </source>
</reference>
<dbReference type="Proteomes" id="UP001379533">
    <property type="component" value="Chromosome"/>
</dbReference>
<dbReference type="PANTHER" id="PTHR33254:SF4">
    <property type="entry name" value="4-HYDROXY-4-METHYL-2-OXOGLUTARATE ALDOLASE 3-RELATED"/>
    <property type="match status" value="1"/>
</dbReference>
<evidence type="ECO:0000256" key="1">
    <source>
        <dbReference type="ARBA" id="ARBA00001968"/>
    </source>
</evidence>
<name>A0ABZ2JY75_9BACT</name>
<protein>
    <recommendedName>
        <fullName evidence="2">Putative 4-hydroxy-4-methyl-2-oxoglutarate aldolase</fullName>
    </recommendedName>
    <alternativeName>
        <fullName evidence="3">Regulator of ribonuclease activity homolog</fullName>
    </alternativeName>
    <alternativeName>
        <fullName evidence="4">RraA-like protein</fullName>
    </alternativeName>
</protein>
<accession>A0ABZ2JY75</accession>
<dbReference type="PANTHER" id="PTHR33254">
    <property type="entry name" value="4-HYDROXY-4-METHYL-2-OXOGLUTARATE ALDOLASE 3-RELATED"/>
    <property type="match status" value="1"/>
</dbReference>
<comment type="cofactor">
    <cofactor evidence="1">
        <name>a divalent metal cation</name>
        <dbReference type="ChEBI" id="CHEBI:60240"/>
    </cofactor>
</comment>
<evidence type="ECO:0000256" key="4">
    <source>
        <dbReference type="ARBA" id="ARBA00030169"/>
    </source>
</evidence>
<dbReference type="InterPro" id="IPR036704">
    <property type="entry name" value="RraA/RraA-like_sf"/>
</dbReference>
<dbReference type="CDD" id="cd16841">
    <property type="entry name" value="RraA_family"/>
    <property type="match status" value="1"/>
</dbReference>
<organism evidence="5 6">
    <name type="scientific">Pendulispora brunnea</name>
    <dbReference type="NCBI Taxonomy" id="2905690"/>
    <lineage>
        <taxon>Bacteria</taxon>
        <taxon>Pseudomonadati</taxon>
        <taxon>Myxococcota</taxon>
        <taxon>Myxococcia</taxon>
        <taxon>Myxococcales</taxon>
        <taxon>Sorangiineae</taxon>
        <taxon>Pendulisporaceae</taxon>
        <taxon>Pendulispora</taxon>
    </lineage>
</organism>
<evidence type="ECO:0000256" key="2">
    <source>
        <dbReference type="ARBA" id="ARBA00016549"/>
    </source>
</evidence>
<keyword evidence="6" id="KW-1185">Reference proteome</keyword>
<dbReference type="RefSeq" id="WP_394841921.1">
    <property type="nucleotide sequence ID" value="NZ_CP089982.1"/>
</dbReference>
<dbReference type="InterPro" id="IPR005493">
    <property type="entry name" value="RraA/RraA-like"/>
</dbReference>
<gene>
    <name evidence="5" type="ORF">LZC95_33205</name>
</gene>
<sequence>MSDLERIRNLARDVDVTAICDADKTTRVVHGIRPRSHNRWACGPAYTVRCRDDFFGVVEAIESANPGDVVVVDGGGREIAYAGELFARAAQTRGLAAIVVDGGYRDMTYVSTCNLPVYSRHVTPMAGGTNKLGELQVPITCGGVTVSPGDIFIADTEGIVVLAPGRAMEVLRAARDIKTAEAAAIAKIEQGKSLVHCLNVTAHRENLASGKPSRLAFTD</sequence>
<dbReference type="Gene3D" id="3.50.30.40">
    <property type="entry name" value="Ribonuclease E inhibitor RraA/RraA-like"/>
    <property type="match status" value="1"/>
</dbReference>
<dbReference type="Pfam" id="PF03737">
    <property type="entry name" value="RraA-like"/>
    <property type="match status" value="1"/>
</dbReference>
<evidence type="ECO:0000313" key="5">
    <source>
        <dbReference type="EMBL" id="WXA91302.1"/>
    </source>
</evidence>
<proteinExistence type="predicted"/>